<evidence type="ECO:0000313" key="2">
    <source>
        <dbReference type="Proteomes" id="UP000235672"/>
    </source>
</evidence>
<dbReference type="PANTHER" id="PTHR24148">
    <property type="entry name" value="ANKYRIN REPEAT DOMAIN-CONTAINING PROTEIN 39 HOMOLOG-RELATED"/>
    <property type="match status" value="1"/>
</dbReference>
<dbReference type="OrthoDB" id="2157530at2759"/>
<dbReference type="PANTHER" id="PTHR24148:SF73">
    <property type="entry name" value="HET DOMAIN PROTEIN (AFU_ORTHOLOGUE AFUA_8G01020)"/>
    <property type="match status" value="1"/>
</dbReference>
<proteinExistence type="predicted"/>
<dbReference type="Proteomes" id="UP000235672">
    <property type="component" value="Unassembled WGS sequence"/>
</dbReference>
<keyword evidence="2" id="KW-1185">Reference proteome</keyword>
<evidence type="ECO:0000313" key="1">
    <source>
        <dbReference type="EMBL" id="PMD13094.1"/>
    </source>
</evidence>
<organism evidence="1 2">
    <name type="scientific">Hyaloscypha hepaticicola</name>
    <dbReference type="NCBI Taxonomy" id="2082293"/>
    <lineage>
        <taxon>Eukaryota</taxon>
        <taxon>Fungi</taxon>
        <taxon>Dikarya</taxon>
        <taxon>Ascomycota</taxon>
        <taxon>Pezizomycotina</taxon>
        <taxon>Leotiomycetes</taxon>
        <taxon>Helotiales</taxon>
        <taxon>Hyaloscyphaceae</taxon>
        <taxon>Hyaloscypha</taxon>
    </lineage>
</organism>
<dbReference type="InterPro" id="IPR052895">
    <property type="entry name" value="HetReg/Transcr_Mod"/>
</dbReference>
<dbReference type="STRING" id="1745343.A0A2J6PGE4"/>
<dbReference type="AlphaFoldDB" id="A0A2J6PGE4"/>
<name>A0A2J6PGE4_9HELO</name>
<sequence length="348" mass="40132">MSTLSRSELKRFPELLRALDPTIFVPAELLGIENSLIIENLRLWHGRRDLLPLLDTLILSLRFQCEQKIDNIFGLMGIIAESDRDRWWNTDYDTSQPTRVFTKVAIEFLTHSQLRDQFRILRFAGIGQPRNLDLPSWVPDWSAGLRACTFEHRNSAYDVRASSVPDRPMIVPWRSPSGFYSGSRVPYLESRGILIDTIKILVDVSTIASVYEKSFPFREALSQAKRHMKSPYKYTNQVVDEAFWRTIIADTSPPVRPAPREYVKAWEDLLTAYDNQRDIAMKSKEEAEKPESSYRHLMALSSEELMFTHLLSTDLSKSLRRHGGDISSVLDRSFDITHLQDPRVSTGR</sequence>
<accession>A0A2J6PGE4</accession>
<reference evidence="1 2" key="1">
    <citation type="submission" date="2016-05" db="EMBL/GenBank/DDBJ databases">
        <title>A degradative enzymes factory behind the ericoid mycorrhizal symbiosis.</title>
        <authorList>
            <consortium name="DOE Joint Genome Institute"/>
            <person name="Martino E."/>
            <person name="Morin E."/>
            <person name="Grelet G."/>
            <person name="Kuo A."/>
            <person name="Kohler A."/>
            <person name="Daghino S."/>
            <person name="Barry K."/>
            <person name="Choi C."/>
            <person name="Cichocki N."/>
            <person name="Clum A."/>
            <person name="Copeland A."/>
            <person name="Hainaut M."/>
            <person name="Haridas S."/>
            <person name="Labutti K."/>
            <person name="Lindquist E."/>
            <person name="Lipzen A."/>
            <person name="Khouja H.-R."/>
            <person name="Murat C."/>
            <person name="Ohm R."/>
            <person name="Olson A."/>
            <person name="Spatafora J."/>
            <person name="Veneault-Fourrey C."/>
            <person name="Henrissat B."/>
            <person name="Grigoriev I."/>
            <person name="Martin F."/>
            <person name="Perotto S."/>
        </authorList>
    </citation>
    <scope>NUCLEOTIDE SEQUENCE [LARGE SCALE GENOMIC DNA]</scope>
    <source>
        <strain evidence="1 2">UAMH 7357</strain>
    </source>
</reference>
<protein>
    <submittedName>
        <fullName evidence="1">Uncharacterized protein</fullName>
    </submittedName>
</protein>
<gene>
    <name evidence="1" type="ORF">NA56DRAFT_712410</name>
</gene>
<dbReference type="EMBL" id="KZ613536">
    <property type="protein sequence ID" value="PMD13094.1"/>
    <property type="molecule type" value="Genomic_DNA"/>
</dbReference>